<gene>
    <name evidence="1" type="ORF">M5K25_024334</name>
</gene>
<sequence>MGDPTSTKIPPAKRDRPLSNMRCLQSRIVPALLLGFLTVYEFSLRAGLRFPPSSELIDILQICGVSLSQLSYRDMSIIMEITEQCCLQNAFLGWVILSVIRRVVSLSDLSGWIFILGIHQKAGLGKLKDLPIPLHIGEEDLLKMLSLPDFENHHYEVLYLSRYADEEYLFKVGLSIQAGRSHARMLKKSVKVPEVAIQPSKAPPK</sequence>
<evidence type="ECO:0000313" key="1">
    <source>
        <dbReference type="EMBL" id="KAL0905888.1"/>
    </source>
</evidence>
<dbReference type="Proteomes" id="UP001552299">
    <property type="component" value="Unassembled WGS sequence"/>
</dbReference>
<dbReference type="EMBL" id="JANQDX010000018">
    <property type="protein sequence ID" value="KAL0905888.1"/>
    <property type="molecule type" value="Genomic_DNA"/>
</dbReference>
<keyword evidence="2" id="KW-1185">Reference proteome</keyword>
<comment type="caution">
    <text evidence="1">The sequence shown here is derived from an EMBL/GenBank/DDBJ whole genome shotgun (WGS) entry which is preliminary data.</text>
</comment>
<name>A0ABD0U1N2_DENTH</name>
<proteinExistence type="predicted"/>
<accession>A0ABD0U1N2</accession>
<evidence type="ECO:0000313" key="2">
    <source>
        <dbReference type="Proteomes" id="UP001552299"/>
    </source>
</evidence>
<organism evidence="1 2">
    <name type="scientific">Dendrobium thyrsiflorum</name>
    <name type="common">Pinecone-like raceme dendrobium</name>
    <name type="synonym">Orchid</name>
    <dbReference type="NCBI Taxonomy" id="117978"/>
    <lineage>
        <taxon>Eukaryota</taxon>
        <taxon>Viridiplantae</taxon>
        <taxon>Streptophyta</taxon>
        <taxon>Embryophyta</taxon>
        <taxon>Tracheophyta</taxon>
        <taxon>Spermatophyta</taxon>
        <taxon>Magnoliopsida</taxon>
        <taxon>Liliopsida</taxon>
        <taxon>Asparagales</taxon>
        <taxon>Orchidaceae</taxon>
        <taxon>Epidendroideae</taxon>
        <taxon>Malaxideae</taxon>
        <taxon>Dendrobiinae</taxon>
        <taxon>Dendrobium</taxon>
    </lineage>
</organism>
<reference evidence="1 2" key="1">
    <citation type="journal article" date="2024" name="Plant Biotechnol. J.">
        <title>Dendrobium thyrsiflorum genome and its molecular insights into genes involved in important horticultural traits.</title>
        <authorList>
            <person name="Chen B."/>
            <person name="Wang J.Y."/>
            <person name="Zheng P.J."/>
            <person name="Li K.L."/>
            <person name="Liang Y.M."/>
            <person name="Chen X.F."/>
            <person name="Zhang C."/>
            <person name="Zhao X."/>
            <person name="He X."/>
            <person name="Zhang G.Q."/>
            <person name="Liu Z.J."/>
            <person name="Xu Q."/>
        </authorList>
    </citation>
    <scope>NUCLEOTIDE SEQUENCE [LARGE SCALE GENOMIC DNA]</scope>
    <source>
        <strain evidence="1">GZMU011</strain>
    </source>
</reference>
<protein>
    <submittedName>
        <fullName evidence="1">Uncharacterized protein</fullName>
    </submittedName>
</protein>
<dbReference type="AlphaFoldDB" id="A0ABD0U1N2"/>